<dbReference type="EMBL" id="FNBW01000011">
    <property type="protein sequence ID" value="SDG15917.1"/>
    <property type="molecule type" value="Genomic_DNA"/>
</dbReference>
<name>A0A8G2BLD8_9PROT</name>
<evidence type="ECO:0000313" key="1">
    <source>
        <dbReference type="EMBL" id="SDG15917.1"/>
    </source>
</evidence>
<comment type="caution">
    <text evidence="1">The sequence shown here is derived from an EMBL/GenBank/DDBJ whole genome shotgun (WGS) entry which is preliminary data.</text>
</comment>
<dbReference type="Proteomes" id="UP000198615">
    <property type="component" value="Unassembled WGS sequence"/>
</dbReference>
<dbReference type="RefSeq" id="WP_093152391.1">
    <property type="nucleotide sequence ID" value="NZ_FNBW01000011.1"/>
</dbReference>
<dbReference type="OrthoDB" id="8005805at2"/>
<organism evidence="1 2">
    <name type="scientific">Thalassobaculum litoreum DSM 18839</name>
    <dbReference type="NCBI Taxonomy" id="1123362"/>
    <lineage>
        <taxon>Bacteria</taxon>
        <taxon>Pseudomonadati</taxon>
        <taxon>Pseudomonadota</taxon>
        <taxon>Alphaproteobacteria</taxon>
        <taxon>Rhodospirillales</taxon>
        <taxon>Thalassobaculaceae</taxon>
        <taxon>Thalassobaculum</taxon>
    </lineage>
</organism>
<gene>
    <name evidence="1" type="ORF">SAMN05660686_03554</name>
</gene>
<sequence>MARRDDLNGMLLRARGDDTTYLVLGGRRHLVPDARILALLFRTMPPLRTDIDIETVDEGDPLPTGACLVRATNSAEVYLVPGSDRLWFVGPEDLAANALGWGKNVTCPDIERGGCTAD</sequence>
<keyword evidence="2" id="KW-1185">Reference proteome</keyword>
<accession>A0A8G2BLD8</accession>
<protein>
    <submittedName>
        <fullName evidence="1">Uncharacterized protein</fullName>
    </submittedName>
</protein>
<dbReference type="AlphaFoldDB" id="A0A8G2BLD8"/>
<proteinExistence type="predicted"/>
<evidence type="ECO:0000313" key="2">
    <source>
        <dbReference type="Proteomes" id="UP000198615"/>
    </source>
</evidence>
<reference evidence="1 2" key="1">
    <citation type="submission" date="2016-10" db="EMBL/GenBank/DDBJ databases">
        <authorList>
            <person name="Varghese N."/>
            <person name="Submissions S."/>
        </authorList>
    </citation>
    <scope>NUCLEOTIDE SEQUENCE [LARGE SCALE GENOMIC DNA]</scope>
    <source>
        <strain evidence="1 2">DSM 18839</strain>
    </source>
</reference>